<accession>A0A2K3E494</accession>
<dbReference type="InterPro" id="IPR011074">
    <property type="entry name" value="CRAL/TRIO_N_dom"/>
</dbReference>
<dbReference type="Gene3D" id="3.40.525.10">
    <property type="entry name" value="CRAL-TRIO lipid binding domain"/>
    <property type="match status" value="1"/>
</dbReference>
<keyword evidence="7" id="KW-1185">Reference proteome</keyword>
<evidence type="ECO:0000256" key="2">
    <source>
        <dbReference type="ARBA" id="ARBA00004395"/>
    </source>
</evidence>
<comment type="similarity">
    <text evidence="3">Belongs to the SFH family.</text>
</comment>
<dbReference type="GO" id="GO:0006892">
    <property type="term" value="P:post-Golgi vesicle-mediated transport"/>
    <property type="evidence" value="ECO:0000318"/>
    <property type="project" value="GO_Central"/>
</dbReference>
<dbReference type="Gramene" id="PNW87547">
    <property type="protein sequence ID" value="PNW87547"/>
    <property type="gene ID" value="CHLRE_02g141950v5"/>
</dbReference>
<evidence type="ECO:0000259" key="5">
    <source>
        <dbReference type="PROSITE" id="PS50191"/>
    </source>
</evidence>
<dbReference type="Pfam" id="PF00650">
    <property type="entry name" value="CRAL_TRIO"/>
    <property type="match status" value="1"/>
</dbReference>
<dbReference type="Gene3D" id="1.10.8.20">
    <property type="entry name" value="N-terminal domain of phosphatidylinositol transfer protein sec14p"/>
    <property type="match status" value="1"/>
</dbReference>
<dbReference type="AlphaFoldDB" id="A0A2K3E494"/>
<dbReference type="SUPFAM" id="SSF52087">
    <property type="entry name" value="CRAL/TRIO domain"/>
    <property type="match status" value="1"/>
</dbReference>
<dbReference type="PANTHER" id="PTHR45657:SF1">
    <property type="entry name" value="CRAL-TRIO DOMAIN-CONTAINING PROTEIN YKL091C-RELATED"/>
    <property type="match status" value="1"/>
</dbReference>
<dbReference type="SMART" id="SM01100">
    <property type="entry name" value="CRAL_TRIO_N"/>
    <property type="match status" value="1"/>
</dbReference>
<dbReference type="SMART" id="SM00516">
    <property type="entry name" value="SEC14"/>
    <property type="match status" value="1"/>
</dbReference>
<dbReference type="EMBL" id="CM008963">
    <property type="protein sequence ID" value="PNW87547.1"/>
    <property type="molecule type" value="Genomic_DNA"/>
</dbReference>
<dbReference type="FunCoup" id="A0A2K3E494">
    <property type="interactions" value="1022"/>
</dbReference>
<dbReference type="InterPro" id="IPR051026">
    <property type="entry name" value="PI/PC_transfer"/>
</dbReference>
<dbReference type="GO" id="GO:0000139">
    <property type="term" value="C:Golgi membrane"/>
    <property type="evidence" value="ECO:0007669"/>
    <property type="project" value="UniProtKB-SubCell"/>
</dbReference>
<dbReference type="GeneID" id="5720442"/>
<reference evidence="6 7" key="1">
    <citation type="journal article" date="2007" name="Science">
        <title>The Chlamydomonas genome reveals the evolution of key animal and plant functions.</title>
        <authorList>
            <person name="Merchant S.S."/>
            <person name="Prochnik S.E."/>
            <person name="Vallon O."/>
            <person name="Harris E.H."/>
            <person name="Karpowicz S.J."/>
            <person name="Witman G.B."/>
            <person name="Terry A."/>
            <person name="Salamov A."/>
            <person name="Fritz-Laylin L.K."/>
            <person name="Marechal-Drouard L."/>
            <person name="Marshall W.F."/>
            <person name="Qu L.H."/>
            <person name="Nelson D.R."/>
            <person name="Sanderfoot A.A."/>
            <person name="Spalding M.H."/>
            <person name="Kapitonov V.V."/>
            <person name="Ren Q."/>
            <person name="Ferris P."/>
            <person name="Lindquist E."/>
            <person name="Shapiro H."/>
            <person name="Lucas S.M."/>
            <person name="Grimwood J."/>
            <person name="Schmutz J."/>
            <person name="Cardol P."/>
            <person name="Cerutti H."/>
            <person name="Chanfreau G."/>
            <person name="Chen C.L."/>
            <person name="Cognat V."/>
            <person name="Croft M.T."/>
            <person name="Dent R."/>
            <person name="Dutcher S."/>
            <person name="Fernandez E."/>
            <person name="Fukuzawa H."/>
            <person name="Gonzalez-Ballester D."/>
            <person name="Gonzalez-Halphen D."/>
            <person name="Hallmann A."/>
            <person name="Hanikenne M."/>
            <person name="Hippler M."/>
            <person name="Inwood W."/>
            <person name="Jabbari K."/>
            <person name="Kalanon M."/>
            <person name="Kuras R."/>
            <person name="Lefebvre P.A."/>
            <person name="Lemaire S.D."/>
            <person name="Lobanov A.V."/>
            <person name="Lohr M."/>
            <person name="Manuell A."/>
            <person name="Meier I."/>
            <person name="Mets L."/>
            <person name="Mittag M."/>
            <person name="Mittelmeier T."/>
            <person name="Moroney J.V."/>
            <person name="Moseley J."/>
            <person name="Napoli C."/>
            <person name="Nedelcu A.M."/>
            <person name="Niyogi K."/>
            <person name="Novoselov S.V."/>
            <person name="Paulsen I.T."/>
            <person name="Pazour G."/>
            <person name="Purton S."/>
            <person name="Ral J.P."/>
            <person name="Riano-Pachon D.M."/>
            <person name="Riekhof W."/>
            <person name="Rymarquis L."/>
            <person name="Schroda M."/>
            <person name="Stern D."/>
            <person name="Umen J."/>
            <person name="Willows R."/>
            <person name="Wilson N."/>
            <person name="Zimmer S.L."/>
            <person name="Allmer J."/>
            <person name="Balk J."/>
            <person name="Bisova K."/>
            <person name="Chen C.J."/>
            <person name="Elias M."/>
            <person name="Gendler K."/>
            <person name="Hauser C."/>
            <person name="Lamb M.R."/>
            <person name="Ledford H."/>
            <person name="Long J.C."/>
            <person name="Minagawa J."/>
            <person name="Page M.D."/>
            <person name="Pan J."/>
            <person name="Pootakham W."/>
            <person name="Roje S."/>
            <person name="Rose A."/>
            <person name="Stahlberg E."/>
            <person name="Terauchi A.M."/>
            <person name="Yang P."/>
            <person name="Ball S."/>
            <person name="Bowler C."/>
            <person name="Dieckmann C.L."/>
            <person name="Gladyshev V.N."/>
            <person name="Green P."/>
            <person name="Jorgensen R."/>
            <person name="Mayfield S."/>
            <person name="Mueller-Roeber B."/>
            <person name="Rajamani S."/>
            <person name="Sayre R.T."/>
            <person name="Brokstein P."/>
            <person name="Dubchak I."/>
            <person name="Goodstein D."/>
            <person name="Hornick L."/>
            <person name="Huang Y.W."/>
            <person name="Jhaveri J."/>
            <person name="Luo Y."/>
            <person name="Martinez D."/>
            <person name="Ngau W.C."/>
            <person name="Otillar B."/>
            <person name="Poliakov A."/>
            <person name="Porter A."/>
            <person name="Szajkowski L."/>
            <person name="Werner G."/>
            <person name="Zhou K."/>
            <person name="Grigoriev I.V."/>
            <person name="Rokhsar D.S."/>
            <person name="Grossman A.R."/>
        </authorList>
    </citation>
    <scope>NUCLEOTIDE SEQUENCE [LARGE SCALE GENOMIC DNA]</scope>
    <source>
        <strain evidence="7">CC-503</strain>
    </source>
</reference>
<dbReference type="GO" id="GO:0005886">
    <property type="term" value="C:plasma membrane"/>
    <property type="evidence" value="ECO:0007669"/>
    <property type="project" value="UniProtKB-SubCell"/>
</dbReference>
<dbReference type="SUPFAM" id="SSF46938">
    <property type="entry name" value="CRAL/TRIO N-terminal domain"/>
    <property type="match status" value="1"/>
</dbReference>
<dbReference type="InterPro" id="IPR001251">
    <property type="entry name" value="CRAL-TRIO_dom"/>
</dbReference>
<feature type="region of interest" description="Disordered" evidence="4">
    <location>
        <begin position="278"/>
        <end position="339"/>
    </location>
</feature>
<evidence type="ECO:0000313" key="7">
    <source>
        <dbReference type="Proteomes" id="UP000006906"/>
    </source>
</evidence>
<gene>
    <name evidence="6" type="ORF">CHLRE_02g141950v5</name>
</gene>
<evidence type="ECO:0000313" key="6">
    <source>
        <dbReference type="EMBL" id="PNW87547.1"/>
    </source>
</evidence>
<dbReference type="ExpressionAtlas" id="A0A2K3E494">
    <property type="expression patterns" value="baseline"/>
</dbReference>
<dbReference type="PROSITE" id="PS50191">
    <property type="entry name" value="CRAL_TRIO"/>
    <property type="match status" value="1"/>
</dbReference>
<feature type="compositionally biased region" description="Low complexity" evidence="4">
    <location>
        <begin position="307"/>
        <end position="316"/>
    </location>
</feature>
<dbReference type="InParanoid" id="A0A2K3E494"/>
<organism evidence="6 7">
    <name type="scientific">Chlamydomonas reinhardtii</name>
    <name type="common">Chlamydomonas smithii</name>
    <dbReference type="NCBI Taxonomy" id="3055"/>
    <lineage>
        <taxon>Eukaryota</taxon>
        <taxon>Viridiplantae</taxon>
        <taxon>Chlorophyta</taxon>
        <taxon>core chlorophytes</taxon>
        <taxon>Chlorophyceae</taxon>
        <taxon>CS clade</taxon>
        <taxon>Chlamydomonadales</taxon>
        <taxon>Chlamydomonadaceae</taxon>
        <taxon>Chlamydomonas</taxon>
    </lineage>
</organism>
<name>A0A2K3E494_CHLRE</name>
<dbReference type="PANTHER" id="PTHR45657">
    <property type="entry name" value="CRAL-TRIO DOMAIN-CONTAINING PROTEIN YKL091C-RELATED"/>
    <property type="match status" value="1"/>
</dbReference>
<dbReference type="KEGG" id="cre:CHLRE_02g141950v5"/>
<evidence type="ECO:0000256" key="3">
    <source>
        <dbReference type="ARBA" id="ARBA00038020"/>
    </source>
</evidence>
<sequence length="396" mass="43477">MWGWGAGWGAATTATPSATAADNYTDKDAFWYLTPSEEQKAALSKLREQLTAENLIVPDHDADITLLRFLMARDFNVDKALSMYRDMRAWRQSEGITGLYRDDPAGEQFPEMEALLEVYPHFTFNTDKFGRPVYVEMLGRTDAAKLFEVISVERLIRYHCWTWERYLRCYLPACSAAAGRPICTTTVIIDLAGLSLAHFNAATQRLLNTFSKIDQDYYPEHLGTMFIINTPLIFRGMWAAVQPLLQERTRKKIIMLGADYLPELTKLVPAERLPDLLGGGGRMQRGYKSVGPWRSPDPAQQREEGPAEVQAQAEAGQQDEDGARQGAQQLQEAPQVGREGVVVSISTAGDLGAPEGEGGKGKAATVEAAEAEVETSVGGKVGEVAVAAMAALTVQA</sequence>
<dbReference type="Proteomes" id="UP000006906">
    <property type="component" value="Chromosome 2"/>
</dbReference>
<dbReference type="InterPro" id="IPR036273">
    <property type="entry name" value="CRAL/TRIO_N_dom_sf"/>
</dbReference>
<feature type="domain" description="CRAL-TRIO" evidence="5">
    <location>
        <begin position="111"/>
        <end position="285"/>
    </location>
</feature>
<dbReference type="GO" id="GO:0008526">
    <property type="term" value="F:phosphatidylinositol transfer activity"/>
    <property type="evidence" value="ECO:0000318"/>
    <property type="project" value="GO_Central"/>
</dbReference>
<dbReference type="CDD" id="cd00170">
    <property type="entry name" value="SEC14"/>
    <property type="match status" value="1"/>
</dbReference>
<proteinExistence type="inferred from homology"/>
<dbReference type="Pfam" id="PF03765">
    <property type="entry name" value="CRAL_TRIO_N"/>
    <property type="match status" value="1"/>
</dbReference>
<protein>
    <recommendedName>
        <fullName evidence="5">CRAL-TRIO domain-containing protein</fullName>
    </recommendedName>
</protein>
<comment type="subcellular location">
    <subcellularLocation>
        <location evidence="1">Cell membrane</location>
        <topology evidence="1">Peripheral membrane protein</topology>
    </subcellularLocation>
    <subcellularLocation>
        <location evidence="2">Golgi apparatus membrane</location>
        <topology evidence="2">Peripheral membrane protein</topology>
    </subcellularLocation>
</comment>
<evidence type="ECO:0000256" key="1">
    <source>
        <dbReference type="ARBA" id="ARBA00004202"/>
    </source>
</evidence>
<dbReference type="OrthoDB" id="1434354at2759"/>
<dbReference type="InterPro" id="IPR036865">
    <property type="entry name" value="CRAL-TRIO_dom_sf"/>
</dbReference>
<evidence type="ECO:0000256" key="4">
    <source>
        <dbReference type="SAM" id="MobiDB-lite"/>
    </source>
</evidence>
<dbReference type="RefSeq" id="XP_042927810.1">
    <property type="nucleotide sequence ID" value="XM_043060127.1"/>
</dbReference>